<name>A0AAD9EPY4_9PEZI</name>
<organism evidence="3 4">
    <name type="scientific">Colletotrichum chrysophilum</name>
    <dbReference type="NCBI Taxonomy" id="1836956"/>
    <lineage>
        <taxon>Eukaryota</taxon>
        <taxon>Fungi</taxon>
        <taxon>Dikarya</taxon>
        <taxon>Ascomycota</taxon>
        <taxon>Pezizomycotina</taxon>
        <taxon>Sordariomycetes</taxon>
        <taxon>Hypocreomycetidae</taxon>
        <taxon>Glomerellales</taxon>
        <taxon>Glomerellaceae</taxon>
        <taxon>Colletotrichum</taxon>
        <taxon>Colletotrichum gloeosporioides species complex</taxon>
    </lineage>
</organism>
<feature type="transmembrane region" description="Helical" evidence="2">
    <location>
        <begin position="97"/>
        <end position="121"/>
    </location>
</feature>
<dbReference type="Proteomes" id="UP001243330">
    <property type="component" value="Unassembled WGS sequence"/>
</dbReference>
<protein>
    <submittedName>
        <fullName evidence="3">Uncharacterized protein</fullName>
    </submittedName>
</protein>
<feature type="region of interest" description="Disordered" evidence="1">
    <location>
        <begin position="25"/>
        <end position="53"/>
    </location>
</feature>
<accession>A0AAD9EPY4</accession>
<feature type="compositionally biased region" description="Polar residues" evidence="1">
    <location>
        <begin position="35"/>
        <end position="47"/>
    </location>
</feature>
<keyword evidence="2" id="KW-0472">Membrane</keyword>
<evidence type="ECO:0000256" key="2">
    <source>
        <dbReference type="SAM" id="Phobius"/>
    </source>
</evidence>
<gene>
    <name evidence="3" type="ORF">CCHR01_01071</name>
</gene>
<evidence type="ECO:0000313" key="3">
    <source>
        <dbReference type="EMBL" id="KAK1856323.1"/>
    </source>
</evidence>
<keyword evidence="4" id="KW-1185">Reference proteome</keyword>
<evidence type="ECO:0000256" key="1">
    <source>
        <dbReference type="SAM" id="MobiDB-lite"/>
    </source>
</evidence>
<proteinExistence type="predicted"/>
<comment type="caution">
    <text evidence="3">The sequence shown here is derived from an EMBL/GenBank/DDBJ whole genome shotgun (WGS) entry which is preliminary data.</text>
</comment>
<evidence type="ECO:0000313" key="4">
    <source>
        <dbReference type="Proteomes" id="UP001243330"/>
    </source>
</evidence>
<reference evidence="3" key="1">
    <citation type="submission" date="2023-01" db="EMBL/GenBank/DDBJ databases">
        <title>Colletotrichum chrysophilum M932 genome sequence.</title>
        <authorList>
            <person name="Baroncelli R."/>
        </authorList>
    </citation>
    <scope>NUCLEOTIDE SEQUENCE</scope>
    <source>
        <strain evidence="3">M932</strain>
    </source>
</reference>
<feature type="transmembrane region" description="Helical" evidence="2">
    <location>
        <begin position="63"/>
        <end position="85"/>
    </location>
</feature>
<dbReference type="AlphaFoldDB" id="A0AAD9EPY4"/>
<keyword evidence="2" id="KW-1133">Transmembrane helix</keyword>
<keyword evidence="2" id="KW-0812">Transmembrane</keyword>
<feature type="transmembrane region" description="Helical" evidence="2">
    <location>
        <begin position="454"/>
        <end position="479"/>
    </location>
</feature>
<sequence length="554" mass="62000">MTWLLQKFRRYSSLDNDSQYELPTNVNGHAGASTAPKSPSEQPSKNTPLGKPSRKKMFHSMEIAMAFVALACLVLSILVVSNRHISWYLGVDNRQLIVIGFLLSIMNQCLAGVTPTLFLLLEARVGSSTLQNYDGILRNKPLASKLSFAWRMVLAIMLALPVGLSVAYKTFTGGESSMKIHTTDYIPHGTAASLDILPADYIVQIQELLAPDESWNITAPVLGTVATFNESATEEDFESVCTEMKLNDKTWYFERQDLLMGEPGCFLALADRKDHSNQSLQYIGLSPGNHKACKQNAPLIHAYNIYRQQCLGTWSVSRGGFRLLEGSCDNKTLPWAKQQVIQWQHAALPMWYMSVLIEMLRTFCPSPPTNHYRSNESDWMMPYMSISVATMLWSASVSKQATSFDPETFNKSSEGWLSSNGTIPLEEAGIVYPVDEDDQTIVIYNRSTLRKSPWLYLVLVIQPFLLLIFLIMIAVFYTVPLDKGFGLISILSGIERLDLDSLRGASLSGELKRPVKLSMSPTQADGKNSIKYRIYPLSKQKQRNAGLAKNVEYD</sequence>
<dbReference type="EMBL" id="JAQOWY010000010">
    <property type="protein sequence ID" value="KAK1856323.1"/>
    <property type="molecule type" value="Genomic_DNA"/>
</dbReference>
<feature type="transmembrane region" description="Helical" evidence="2">
    <location>
        <begin position="148"/>
        <end position="168"/>
    </location>
</feature>